<accession>A0A0F9PTB9</accession>
<organism evidence="1">
    <name type="scientific">marine sediment metagenome</name>
    <dbReference type="NCBI Taxonomy" id="412755"/>
    <lineage>
        <taxon>unclassified sequences</taxon>
        <taxon>metagenomes</taxon>
        <taxon>ecological metagenomes</taxon>
    </lineage>
</organism>
<dbReference type="EMBL" id="LAZR01002075">
    <property type="protein sequence ID" value="KKN34925.1"/>
    <property type="molecule type" value="Genomic_DNA"/>
</dbReference>
<name>A0A0F9PTB9_9ZZZZ</name>
<dbReference type="AlphaFoldDB" id="A0A0F9PTB9"/>
<proteinExistence type="predicted"/>
<protein>
    <submittedName>
        <fullName evidence="1">Uncharacterized protein</fullName>
    </submittedName>
</protein>
<reference evidence="1" key="1">
    <citation type="journal article" date="2015" name="Nature">
        <title>Complex archaea that bridge the gap between prokaryotes and eukaryotes.</title>
        <authorList>
            <person name="Spang A."/>
            <person name="Saw J.H."/>
            <person name="Jorgensen S.L."/>
            <person name="Zaremba-Niedzwiedzka K."/>
            <person name="Martijn J."/>
            <person name="Lind A.E."/>
            <person name="van Eijk R."/>
            <person name="Schleper C."/>
            <person name="Guy L."/>
            <person name="Ettema T.J."/>
        </authorList>
    </citation>
    <scope>NUCLEOTIDE SEQUENCE</scope>
</reference>
<sequence length="93" mass="9948">MATIYKIRNGSDGGRGWCGHKMVKGELYYLVDGRTTAKAYCRECGDKAGIRGRDVSVEELLNMGVLNDKTDDVPVQEGVGTNIQVAVGGVVGK</sequence>
<comment type="caution">
    <text evidence="1">The sequence shown here is derived from an EMBL/GenBank/DDBJ whole genome shotgun (WGS) entry which is preliminary data.</text>
</comment>
<evidence type="ECO:0000313" key="1">
    <source>
        <dbReference type="EMBL" id="KKN34925.1"/>
    </source>
</evidence>
<gene>
    <name evidence="1" type="ORF">LCGC14_0788660</name>
</gene>